<feature type="compositionally biased region" description="Low complexity" evidence="1">
    <location>
        <begin position="214"/>
        <end position="226"/>
    </location>
</feature>
<dbReference type="EMBL" id="PJQD01000036">
    <property type="protein sequence ID" value="POY73566.1"/>
    <property type="molecule type" value="Genomic_DNA"/>
</dbReference>
<dbReference type="AlphaFoldDB" id="A0A2S5B9W9"/>
<organism evidence="2 3">
    <name type="scientific">Rhodotorula taiwanensis</name>
    <dbReference type="NCBI Taxonomy" id="741276"/>
    <lineage>
        <taxon>Eukaryota</taxon>
        <taxon>Fungi</taxon>
        <taxon>Dikarya</taxon>
        <taxon>Basidiomycota</taxon>
        <taxon>Pucciniomycotina</taxon>
        <taxon>Microbotryomycetes</taxon>
        <taxon>Sporidiobolales</taxon>
        <taxon>Sporidiobolaceae</taxon>
        <taxon>Rhodotorula</taxon>
    </lineage>
</organism>
<evidence type="ECO:0000256" key="1">
    <source>
        <dbReference type="SAM" id="MobiDB-lite"/>
    </source>
</evidence>
<gene>
    <name evidence="2" type="ORF">BMF94_3504</name>
</gene>
<dbReference type="PANTHER" id="PTHR31606:SF1">
    <property type="entry name" value="WW DOMAIN BINDING PROTEIN 2, ISOFORM E"/>
    <property type="match status" value="1"/>
</dbReference>
<comment type="caution">
    <text evidence="2">The sequence shown here is derived from an EMBL/GenBank/DDBJ whole genome shotgun (WGS) entry which is preliminary data.</text>
</comment>
<protein>
    <submittedName>
        <fullName evidence="2">Uncharacterized protein</fullName>
    </submittedName>
</protein>
<feature type="region of interest" description="Disordered" evidence="1">
    <location>
        <begin position="214"/>
        <end position="290"/>
    </location>
</feature>
<feature type="compositionally biased region" description="Pro residues" evidence="1">
    <location>
        <begin position="228"/>
        <end position="239"/>
    </location>
</feature>
<dbReference type="OrthoDB" id="1259151at2759"/>
<reference evidence="2 3" key="1">
    <citation type="journal article" date="2018" name="Front. Microbiol.">
        <title>Prospects for Fungal Bioremediation of Acidic Radioactive Waste Sites: Characterization and Genome Sequence of Rhodotorula taiwanensis MD1149.</title>
        <authorList>
            <person name="Tkavc R."/>
            <person name="Matrosova V.Y."/>
            <person name="Grichenko O.E."/>
            <person name="Gostincar C."/>
            <person name="Volpe R.P."/>
            <person name="Klimenkova P."/>
            <person name="Gaidamakova E.K."/>
            <person name="Zhou C.E."/>
            <person name="Stewart B.J."/>
            <person name="Lyman M.G."/>
            <person name="Malfatti S.A."/>
            <person name="Rubinfeld B."/>
            <person name="Courtot M."/>
            <person name="Singh J."/>
            <person name="Dalgard C.L."/>
            <person name="Hamilton T."/>
            <person name="Frey K.G."/>
            <person name="Gunde-Cimerman N."/>
            <person name="Dugan L."/>
            <person name="Daly M.J."/>
        </authorList>
    </citation>
    <scope>NUCLEOTIDE SEQUENCE [LARGE SCALE GENOMIC DNA]</scope>
    <source>
        <strain evidence="2 3">MD1149</strain>
    </source>
</reference>
<proteinExistence type="predicted"/>
<feature type="compositionally biased region" description="Basic and acidic residues" evidence="1">
    <location>
        <begin position="252"/>
        <end position="267"/>
    </location>
</feature>
<dbReference type="PANTHER" id="PTHR31606">
    <property type="entry name" value="WW DOMAIN BINDING PROTEIN 2, ISOFORM E"/>
    <property type="match status" value="1"/>
</dbReference>
<evidence type="ECO:0000313" key="2">
    <source>
        <dbReference type="EMBL" id="POY73566.1"/>
    </source>
</evidence>
<dbReference type="GO" id="GO:0031490">
    <property type="term" value="F:chromatin DNA binding"/>
    <property type="evidence" value="ECO:0007669"/>
    <property type="project" value="TreeGrafter"/>
</dbReference>
<name>A0A2S5B9W9_9BASI</name>
<dbReference type="GO" id="GO:0003713">
    <property type="term" value="F:transcription coactivator activity"/>
    <property type="evidence" value="ECO:0007669"/>
    <property type="project" value="InterPro"/>
</dbReference>
<evidence type="ECO:0000313" key="3">
    <source>
        <dbReference type="Proteomes" id="UP000237144"/>
    </source>
</evidence>
<dbReference type="InterPro" id="IPR044852">
    <property type="entry name" value="WBP2-like"/>
</dbReference>
<keyword evidence="3" id="KW-1185">Reference proteome</keyword>
<accession>A0A2S5B9W9</accession>
<dbReference type="GO" id="GO:0005634">
    <property type="term" value="C:nucleus"/>
    <property type="evidence" value="ECO:0007669"/>
    <property type="project" value="TreeGrafter"/>
</dbReference>
<sequence>MTAINCVMLSARGDPIPLPGEKFLYNSTATVSISLFRRPEGADFSVQPRKGHEYKATGGTVYVSQRRIVYVAREAAVAGSSSSAGSGATAAIQLGSLAAGQASLAPDAQILAAPGKVQLATLSVPLRFYVDGHLVQPWLSANYVEALCITDNSADGLVGPHICRLHFKEGGAYEFYTAVEEVKARAELSGSRRDTPVEQLPAYTVDTSRVVAAPTASTPAATDSDSLAPPPRMIPPRTAPSPADLVAAETARAAEESERLQRERDEIPSTTQSAGVPAVQAGEAPPGYSV</sequence>
<dbReference type="Proteomes" id="UP000237144">
    <property type="component" value="Unassembled WGS sequence"/>
</dbReference>